<proteinExistence type="predicted"/>
<name>A0A383VRH9_TETOB</name>
<accession>A0A383VRH9</accession>
<gene>
    <name evidence="1" type="ORF">BQ4739_LOCUS8129</name>
</gene>
<organism evidence="1 2">
    <name type="scientific">Tetradesmus obliquus</name>
    <name type="common">Green alga</name>
    <name type="synonym">Acutodesmus obliquus</name>
    <dbReference type="NCBI Taxonomy" id="3088"/>
    <lineage>
        <taxon>Eukaryota</taxon>
        <taxon>Viridiplantae</taxon>
        <taxon>Chlorophyta</taxon>
        <taxon>core chlorophytes</taxon>
        <taxon>Chlorophyceae</taxon>
        <taxon>CS clade</taxon>
        <taxon>Sphaeropleales</taxon>
        <taxon>Scenedesmaceae</taxon>
        <taxon>Tetradesmus</taxon>
    </lineage>
</organism>
<dbReference type="EMBL" id="FNXT01000813">
    <property type="protein sequence ID" value="SZX67771.1"/>
    <property type="molecule type" value="Genomic_DNA"/>
</dbReference>
<dbReference type="Proteomes" id="UP000256970">
    <property type="component" value="Unassembled WGS sequence"/>
</dbReference>
<evidence type="ECO:0000313" key="1">
    <source>
        <dbReference type="EMBL" id="SZX67771.1"/>
    </source>
</evidence>
<protein>
    <recommendedName>
        <fullName evidence="3">WW domain-containing protein</fullName>
    </recommendedName>
</protein>
<evidence type="ECO:0000313" key="2">
    <source>
        <dbReference type="Proteomes" id="UP000256970"/>
    </source>
</evidence>
<sequence>MQVQQMGLYLGIKQDEDPYIWQVAQMALSAPLAPGWFADRAAAAAILLPPAGAADEAVQQMGLYLGIKQDEDPYIWQVAQMALSAPLPPGWAETVMETDGQPTVMFENAKTGAVQQDHPLDNYFRELMRRRRKELLRKKKAALKTLQVGKVYKI</sequence>
<dbReference type="AlphaFoldDB" id="A0A383VRH9"/>
<reference evidence="1 2" key="1">
    <citation type="submission" date="2016-10" db="EMBL/GenBank/DDBJ databases">
        <authorList>
            <person name="Cai Z."/>
        </authorList>
    </citation>
    <scope>NUCLEOTIDE SEQUENCE [LARGE SCALE GENOMIC DNA]</scope>
</reference>
<keyword evidence="2" id="KW-1185">Reference proteome</keyword>
<dbReference type="Gene3D" id="3.30.1470.10">
    <property type="entry name" value="Photosystem I PsaD, reaction center subunit II"/>
    <property type="match status" value="1"/>
</dbReference>
<evidence type="ECO:0008006" key="3">
    <source>
        <dbReference type="Google" id="ProtNLM"/>
    </source>
</evidence>